<dbReference type="Proteomes" id="UP001337655">
    <property type="component" value="Unassembled WGS sequence"/>
</dbReference>
<dbReference type="AlphaFoldDB" id="A0AAV9P9Q6"/>
<proteinExistence type="predicted"/>
<name>A0AAV9P9Q6_9PEZI</name>
<organism evidence="1 2">
    <name type="scientific">Saxophila tyrrhenica</name>
    <dbReference type="NCBI Taxonomy" id="1690608"/>
    <lineage>
        <taxon>Eukaryota</taxon>
        <taxon>Fungi</taxon>
        <taxon>Dikarya</taxon>
        <taxon>Ascomycota</taxon>
        <taxon>Pezizomycotina</taxon>
        <taxon>Dothideomycetes</taxon>
        <taxon>Dothideomycetidae</taxon>
        <taxon>Mycosphaerellales</taxon>
        <taxon>Extremaceae</taxon>
        <taxon>Saxophila</taxon>
    </lineage>
</organism>
<dbReference type="GeneID" id="89928171"/>
<sequence>MLNTATDTPKLLTLPGELRNAIYELVVQDAKATFTQDAKLILTSPFACVNRQIRQEYLSILKTQFPVLTTDVVHFKFDHIYKYYLEHHDIGPHASSATLPGVQIAMHIKPGNPKRVRFGLDEWLGRRTGLYLGCTTSVKASYTITGDTVGAEERAASDQNGRFRWHLQYIMEALGWVESKRWRKVWASHEAHREKSDGRKVYEMMGGSI</sequence>
<evidence type="ECO:0000313" key="2">
    <source>
        <dbReference type="Proteomes" id="UP001337655"/>
    </source>
</evidence>
<protein>
    <submittedName>
        <fullName evidence="1">Uncharacterized protein</fullName>
    </submittedName>
</protein>
<dbReference type="RefSeq" id="XP_064657873.1">
    <property type="nucleotide sequence ID" value="XM_064804072.1"/>
</dbReference>
<reference evidence="1 2" key="1">
    <citation type="submission" date="2023-08" db="EMBL/GenBank/DDBJ databases">
        <title>Black Yeasts Isolated from many extreme environments.</title>
        <authorList>
            <person name="Coleine C."/>
            <person name="Stajich J.E."/>
            <person name="Selbmann L."/>
        </authorList>
    </citation>
    <scope>NUCLEOTIDE SEQUENCE [LARGE SCALE GENOMIC DNA]</scope>
    <source>
        <strain evidence="1 2">CCFEE 5935</strain>
    </source>
</reference>
<gene>
    <name evidence="1" type="ORF">LTR77_006832</name>
</gene>
<evidence type="ECO:0000313" key="1">
    <source>
        <dbReference type="EMBL" id="KAK5168263.1"/>
    </source>
</evidence>
<dbReference type="EMBL" id="JAVRRT010000010">
    <property type="protein sequence ID" value="KAK5168263.1"/>
    <property type="molecule type" value="Genomic_DNA"/>
</dbReference>
<accession>A0AAV9P9Q6</accession>
<keyword evidence="2" id="KW-1185">Reference proteome</keyword>
<comment type="caution">
    <text evidence="1">The sequence shown here is derived from an EMBL/GenBank/DDBJ whole genome shotgun (WGS) entry which is preliminary data.</text>
</comment>